<keyword evidence="2" id="KW-1185">Reference proteome</keyword>
<gene>
    <name evidence="1" type="ORF">M9H77_28010</name>
</gene>
<dbReference type="Proteomes" id="UP001060085">
    <property type="component" value="Linkage Group LG06"/>
</dbReference>
<organism evidence="1 2">
    <name type="scientific">Catharanthus roseus</name>
    <name type="common">Madagascar periwinkle</name>
    <name type="synonym">Vinca rosea</name>
    <dbReference type="NCBI Taxonomy" id="4058"/>
    <lineage>
        <taxon>Eukaryota</taxon>
        <taxon>Viridiplantae</taxon>
        <taxon>Streptophyta</taxon>
        <taxon>Embryophyta</taxon>
        <taxon>Tracheophyta</taxon>
        <taxon>Spermatophyta</taxon>
        <taxon>Magnoliopsida</taxon>
        <taxon>eudicotyledons</taxon>
        <taxon>Gunneridae</taxon>
        <taxon>Pentapetalae</taxon>
        <taxon>asterids</taxon>
        <taxon>lamiids</taxon>
        <taxon>Gentianales</taxon>
        <taxon>Apocynaceae</taxon>
        <taxon>Rauvolfioideae</taxon>
        <taxon>Vinceae</taxon>
        <taxon>Catharanthinae</taxon>
        <taxon>Catharanthus</taxon>
    </lineage>
</organism>
<evidence type="ECO:0000313" key="1">
    <source>
        <dbReference type="EMBL" id="KAI5659217.1"/>
    </source>
</evidence>
<reference evidence="2" key="1">
    <citation type="journal article" date="2023" name="Nat. Plants">
        <title>Single-cell RNA sequencing provides a high-resolution roadmap for understanding the multicellular compartmentation of specialized metabolism.</title>
        <authorList>
            <person name="Sun S."/>
            <person name="Shen X."/>
            <person name="Li Y."/>
            <person name="Li Y."/>
            <person name="Wang S."/>
            <person name="Li R."/>
            <person name="Zhang H."/>
            <person name="Shen G."/>
            <person name="Guo B."/>
            <person name="Wei J."/>
            <person name="Xu J."/>
            <person name="St-Pierre B."/>
            <person name="Chen S."/>
            <person name="Sun C."/>
        </authorList>
    </citation>
    <scope>NUCLEOTIDE SEQUENCE [LARGE SCALE GENOMIC DNA]</scope>
</reference>
<proteinExistence type="predicted"/>
<accession>A0ACC0AE40</accession>
<dbReference type="EMBL" id="CM044706">
    <property type="protein sequence ID" value="KAI5659217.1"/>
    <property type="molecule type" value="Genomic_DNA"/>
</dbReference>
<evidence type="ECO:0000313" key="2">
    <source>
        <dbReference type="Proteomes" id="UP001060085"/>
    </source>
</evidence>
<protein>
    <submittedName>
        <fullName evidence="1">Uncharacterized protein</fullName>
    </submittedName>
</protein>
<sequence length="1218" mass="140682">MESKLEFVQKWIDGTEEGLLQLDTIFMSSPLKCAAKTFQKQLPLLKIFMWYSTKSSHVYPDKFSSAIRAIEAVDCLFGIIKETEEVAGDNDQNYSALGAFEQFMEKLKYLNPVLKEAFLDLSDLFVQSKCLSREDLKEILDIGIQNLKDLLALKPDMKRQIGSVEKRLGFVTAIFHFALGDRHVVDDQLNSFFNHIENWAKRSAAIPFLYWFDEIDERVNAMVSQLIEEFKPCTFELGKLYFGALKALKPSQAYDFHVKGIIVARFLEVLLEDLIVPSDDGFEILQHGLTFFISFLVNPPPECTEEGKLIFILANLCVNEAASLISSLYASNLKEGVAKGSNRVLHDLAEKINHAMAELRELQLEITFSSWNNFPRTNVQGFLEFFIEGLKEKHKYQTLTTYQLHQVSTIQRLLLSLKPSLMGVFELQDNNEEIRNLQRQISRMAYQADYAIDTCFLLDPTNYWQNVKCLSDVIEEIHCIKTELNQSRYTHMCSIRAQGKMNTNSFLPPQAYNMAMDDVMVGFKDEKEKIVSCLIGGLPQWDIVAIVGMPGQGKTTLARNIYDEPFVRHQFQKYAWCCISQEYRIKDILIHIVEQVDPTVDISNRSHEDLAEILYRCLKGKSYLIVLDDIWDIEAWKELKASFPNDENGSRIMLTSRIHKVALEAKPDCSFHDLRPLSIEHSLELLQLKLSYKDGLPPNILHVGKQIAESCKGLPLAIVLIAGLLAKTNCDYALWKQIAESLKSQVAREGCMDVLEVSYKELPDYLRPCFLYLAAFQEDEQILAKKLTQYWIVEGFIRKHEKKSLEDISNDYLMDLVSRSLLFVVKRSSTYRIKKCVVHDLVREFCLEKAKEENFFSVPNISSSYSFVTMHQPYRLCFHRKDWPSFESKHAVPMIRTLLSSEQVRYPYSLFFLKVLRVLDLADIMLTHYDIVGITHLVHLRYLVLRGVFFVPPSIVNLSRLEFLMLISNWSQCDLPRTIWNMKSLRHIYLGGSYFRGMDLVDESIQLDNLVTFLSYRTCSEEELKWQLRRMPNIRKLSVHLNFCIRLSDFLCKIESLNLRVEVNMMSATELDLPSTLKKLTITSYIPSQCVISTIVLSAIGKLPNLEVLKLLDISFEDQTWDVEDEEFLNLKYLKIDGLKIKQWNVSAYSFPQLQQLILKHCHKLTEFPSRFGELLTLKIMKVFQCKKLANSIQEIVAEQHELGNDDLKITTDFLEEA</sequence>
<comment type="caution">
    <text evidence="1">The sequence shown here is derived from an EMBL/GenBank/DDBJ whole genome shotgun (WGS) entry which is preliminary data.</text>
</comment>
<name>A0ACC0AE40_CATRO</name>